<dbReference type="Proteomes" id="UP000198706">
    <property type="component" value="Unassembled WGS sequence"/>
</dbReference>
<dbReference type="Gene3D" id="3.40.960.10">
    <property type="entry name" value="VSR Endonuclease"/>
    <property type="match status" value="1"/>
</dbReference>
<dbReference type="EMBL" id="FNFD01000006">
    <property type="protein sequence ID" value="SDK35731.1"/>
    <property type="molecule type" value="Genomic_DNA"/>
</dbReference>
<dbReference type="SUPFAM" id="SSF52980">
    <property type="entry name" value="Restriction endonuclease-like"/>
    <property type="match status" value="1"/>
</dbReference>
<feature type="domain" description="DUF559" evidence="1">
    <location>
        <begin position="4"/>
        <end position="106"/>
    </location>
</feature>
<keyword evidence="2" id="KW-0540">Nuclease</keyword>
<dbReference type="Pfam" id="PF04480">
    <property type="entry name" value="DUF559"/>
    <property type="match status" value="1"/>
</dbReference>
<organism evidence="2 3">
    <name type="scientific">Pseudomonas indica</name>
    <dbReference type="NCBI Taxonomy" id="137658"/>
    <lineage>
        <taxon>Bacteria</taxon>
        <taxon>Pseudomonadati</taxon>
        <taxon>Pseudomonadota</taxon>
        <taxon>Gammaproteobacteria</taxon>
        <taxon>Pseudomonadales</taxon>
        <taxon>Pseudomonadaceae</taxon>
        <taxon>Pseudomonas</taxon>
    </lineage>
</organism>
<evidence type="ECO:0000313" key="2">
    <source>
        <dbReference type="EMBL" id="SDK35731.1"/>
    </source>
</evidence>
<dbReference type="AlphaFoldDB" id="A0A1G9B871"/>
<dbReference type="PANTHER" id="PTHR38590">
    <property type="entry name" value="BLL0828 PROTEIN"/>
    <property type="match status" value="1"/>
</dbReference>
<keyword evidence="3" id="KW-1185">Reference proteome</keyword>
<sequence length="113" mass="13452">MTLSHAKDLRSRMTDAEQCLWHHLRAHRFLGLKFRRQKPMGHYIVDFVCLERFLIIELDGGQHQLQANADAVRDRYFQERGFHVLRFWNHEVLGDTEAVLERIRLSVEGGWQP</sequence>
<gene>
    <name evidence="2" type="ORF">SAMN05216186_106179</name>
</gene>
<keyword evidence="2" id="KW-0378">Hydrolase</keyword>
<evidence type="ECO:0000259" key="1">
    <source>
        <dbReference type="Pfam" id="PF04480"/>
    </source>
</evidence>
<keyword evidence="2" id="KW-0255">Endonuclease</keyword>
<accession>A0A1G9B871</accession>
<dbReference type="RefSeq" id="WP_084335494.1">
    <property type="nucleotide sequence ID" value="NZ_FNFD01000006.1"/>
</dbReference>
<dbReference type="InterPro" id="IPR047216">
    <property type="entry name" value="Endonuclease_DUF559_bact"/>
</dbReference>
<dbReference type="GO" id="GO:0004519">
    <property type="term" value="F:endonuclease activity"/>
    <property type="evidence" value="ECO:0007669"/>
    <property type="project" value="UniProtKB-KW"/>
</dbReference>
<dbReference type="InterPro" id="IPR011335">
    <property type="entry name" value="Restrct_endonuc-II-like"/>
</dbReference>
<reference evidence="2 3" key="1">
    <citation type="submission" date="2016-10" db="EMBL/GenBank/DDBJ databases">
        <authorList>
            <person name="de Groot N.N."/>
        </authorList>
    </citation>
    <scope>NUCLEOTIDE SEQUENCE [LARGE SCALE GENOMIC DNA]</scope>
    <source>
        <strain evidence="2 3">JCM 21544</strain>
    </source>
</reference>
<dbReference type="STRING" id="137658.SAMN05216186_106179"/>
<dbReference type="InterPro" id="IPR007569">
    <property type="entry name" value="DUF559"/>
</dbReference>
<proteinExistence type="predicted"/>
<dbReference type="CDD" id="cd01038">
    <property type="entry name" value="Endonuclease_DUF559"/>
    <property type="match status" value="1"/>
</dbReference>
<evidence type="ECO:0000313" key="3">
    <source>
        <dbReference type="Proteomes" id="UP000198706"/>
    </source>
</evidence>
<dbReference type="PANTHER" id="PTHR38590:SF1">
    <property type="entry name" value="BLL0828 PROTEIN"/>
    <property type="match status" value="1"/>
</dbReference>
<protein>
    <submittedName>
        <fullName evidence="2">Very-short-patch-repair endonuclease</fullName>
    </submittedName>
</protein>
<name>A0A1G9B871_9PSED</name>